<evidence type="ECO:0000313" key="7">
    <source>
        <dbReference type="Proteomes" id="UP000036503"/>
    </source>
</evidence>
<dbReference type="InterPro" id="IPR011010">
    <property type="entry name" value="DNA_brk_join_enz"/>
</dbReference>
<accession>A0A0J6ZPP3</accession>
<dbReference type="GO" id="GO:0015074">
    <property type="term" value="P:DNA integration"/>
    <property type="evidence" value="ECO:0007669"/>
    <property type="project" value="UniProtKB-KW"/>
</dbReference>
<evidence type="ECO:0000256" key="3">
    <source>
        <dbReference type="ARBA" id="ARBA00023125"/>
    </source>
</evidence>
<dbReference type="Pfam" id="PF00589">
    <property type="entry name" value="Phage_integrase"/>
    <property type="match status" value="1"/>
</dbReference>
<evidence type="ECO:0000256" key="2">
    <source>
        <dbReference type="ARBA" id="ARBA00022908"/>
    </source>
</evidence>
<dbReference type="PANTHER" id="PTHR30629:SF2">
    <property type="entry name" value="PROPHAGE INTEGRASE INTS-RELATED"/>
    <property type="match status" value="1"/>
</dbReference>
<sequence>MRKPNGYGSIKKLSGNRRRPFVFCVSENGRQKPVEYFTNQVDAEIYQADYNKIHYHRSLPGHQITFAELYHRWLPAHIEHYNPSSSTIDSYHNAYRHCQSLHYMSYSDIKYQHLQMIMDGMRKSGLSYSSCKKVRSLISLISKYAIKLEYTNKNYAALLNIGRNKPVRPHKPFTRQKINRLWQHTDVPGVDTVLMLLYTGMRCGELLALEKQYVNVRQRYVRIVKSKTKSGLRMIPIHERILPLIENRMSIPGNTLVCDTNGLPYTYSRYCTLWDNAMQLIHANNHTTHDCRHTVATLLDNAGANENAKRRILGHATGDVTDRVYTHKGLRQLRKAIMLLK</sequence>
<reference evidence="6 7" key="1">
    <citation type="submission" date="2015-06" db="EMBL/GenBank/DDBJ databases">
        <title>Draft genome sequence of beer spoilage bacterium Megasphaera cerevisiae type strain 20462.</title>
        <authorList>
            <person name="Kutumbaka K."/>
            <person name="Pasmowitz J."/>
            <person name="Mategko J."/>
            <person name="Reyes D."/>
            <person name="Friedrich A."/>
            <person name="Han S."/>
            <person name="Martens-Habbena W."/>
            <person name="Neal-McKinney J."/>
            <person name="Janagama H.K."/>
            <person name="Nadala C."/>
            <person name="Samadpour M."/>
        </authorList>
    </citation>
    <scope>NUCLEOTIDE SEQUENCE [LARGE SCALE GENOMIC DNA]</scope>
    <source>
        <strain evidence="6 7">DSM 20462</strain>
    </source>
</reference>
<comment type="caution">
    <text evidence="6">The sequence shown here is derived from an EMBL/GenBank/DDBJ whole genome shotgun (WGS) entry which is preliminary data.</text>
</comment>
<evidence type="ECO:0000256" key="1">
    <source>
        <dbReference type="ARBA" id="ARBA00008857"/>
    </source>
</evidence>
<dbReference type="EMBL" id="LEKT01000014">
    <property type="protein sequence ID" value="KMO86871.1"/>
    <property type="molecule type" value="Genomic_DNA"/>
</dbReference>
<dbReference type="InParanoid" id="A0A0J6ZPP3"/>
<keyword evidence="3" id="KW-0238">DNA-binding</keyword>
<gene>
    <name evidence="6" type="ORF">AB840_06025</name>
</gene>
<dbReference type="PROSITE" id="PS51898">
    <property type="entry name" value="TYR_RECOMBINASE"/>
    <property type="match status" value="1"/>
</dbReference>
<protein>
    <submittedName>
        <fullName evidence="6">Site-specific tyrosine recombinase XerC</fullName>
    </submittedName>
</protein>
<name>A0A0J6ZPP3_9FIRM</name>
<feature type="domain" description="Tyr recombinase" evidence="5">
    <location>
        <begin position="168"/>
        <end position="338"/>
    </location>
</feature>
<keyword evidence="2" id="KW-0229">DNA integration</keyword>
<dbReference type="GO" id="GO:0003677">
    <property type="term" value="F:DNA binding"/>
    <property type="evidence" value="ECO:0007669"/>
    <property type="project" value="UniProtKB-KW"/>
</dbReference>
<comment type="similarity">
    <text evidence="1">Belongs to the 'phage' integrase family.</text>
</comment>
<dbReference type="OrthoDB" id="9801717at2"/>
<dbReference type="PANTHER" id="PTHR30629">
    <property type="entry name" value="PROPHAGE INTEGRASE"/>
    <property type="match status" value="1"/>
</dbReference>
<proteinExistence type="inferred from homology"/>
<dbReference type="InterPro" id="IPR010998">
    <property type="entry name" value="Integrase_recombinase_N"/>
</dbReference>
<dbReference type="InterPro" id="IPR050808">
    <property type="entry name" value="Phage_Integrase"/>
</dbReference>
<dbReference type="Proteomes" id="UP000036503">
    <property type="component" value="Unassembled WGS sequence"/>
</dbReference>
<keyword evidence="7" id="KW-1185">Reference proteome</keyword>
<organism evidence="6 7">
    <name type="scientific">Megasphaera cerevisiae DSM 20462</name>
    <dbReference type="NCBI Taxonomy" id="1122219"/>
    <lineage>
        <taxon>Bacteria</taxon>
        <taxon>Bacillati</taxon>
        <taxon>Bacillota</taxon>
        <taxon>Negativicutes</taxon>
        <taxon>Veillonellales</taxon>
        <taxon>Veillonellaceae</taxon>
        <taxon>Megasphaera</taxon>
    </lineage>
</organism>
<dbReference type="InterPro" id="IPR002104">
    <property type="entry name" value="Integrase_catalytic"/>
</dbReference>
<evidence type="ECO:0000313" key="6">
    <source>
        <dbReference type="EMBL" id="KMO86871.1"/>
    </source>
</evidence>
<dbReference type="GO" id="GO:0006310">
    <property type="term" value="P:DNA recombination"/>
    <property type="evidence" value="ECO:0007669"/>
    <property type="project" value="UniProtKB-KW"/>
</dbReference>
<dbReference type="RefSeq" id="WP_048513933.1">
    <property type="nucleotide sequence ID" value="NZ_FUXD01000017.1"/>
</dbReference>
<dbReference type="AlphaFoldDB" id="A0A0J6ZPP3"/>
<evidence type="ECO:0000259" key="5">
    <source>
        <dbReference type="PROSITE" id="PS51898"/>
    </source>
</evidence>
<keyword evidence="4" id="KW-0233">DNA recombination</keyword>
<dbReference type="Gene3D" id="1.10.150.130">
    <property type="match status" value="1"/>
</dbReference>
<dbReference type="PATRIC" id="fig|1122219.3.peg.642"/>
<dbReference type="SUPFAM" id="SSF56349">
    <property type="entry name" value="DNA breaking-rejoining enzymes"/>
    <property type="match status" value="1"/>
</dbReference>
<evidence type="ECO:0000256" key="4">
    <source>
        <dbReference type="ARBA" id="ARBA00023172"/>
    </source>
</evidence>
<dbReference type="Gene3D" id="1.10.443.10">
    <property type="entry name" value="Intergrase catalytic core"/>
    <property type="match status" value="1"/>
</dbReference>
<dbReference type="InterPro" id="IPR013762">
    <property type="entry name" value="Integrase-like_cat_sf"/>
</dbReference>